<accession>A0A8T3BQG8</accession>
<comment type="caution">
    <text evidence="3">The sequence shown here is derived from an EMBL/GenBank/DDBJ whole genome shotgun (WGS) entry which is preliminary data.</text>
</comment>
<organism evidence="3 4">
    <name type="scientific">Dendrobium nobile</name>
    <name type="common">Orchid</name>
    <dbReference type="NCBI Taxonomy" id="94219"/>
    <lineage>
        <taxon>Eukaryota</taxon>
        <taxon>Viridiplantae</taxon>
        <taxon>Streptophyta</taxon>
        <taxon>Embryophyta</taxon>
        <taxon>Tracheophyta</taxon>
        <taxon>Spermatophyta</taxon>
        <taxon>Magnoliopsida</taxon>
        <taxon>Liliopsida</taxon>
        <taxon>Asparagales</taxon>
        <taxon>Orchidaceae</taxon>
        <taxon>Epidendroideae</taxon>
        <taxon>Malaxideae</taxon>
        <taxon>Dendrobiinae</taxon>
        <taxon>Dendrobium</taxon>
    </lineage>
</organism>
<keyword evidence="1" id="KW-0863">Zinc-finger</keyword>
<dbReference type="GO" id="GO:0008270">
    <property type="term" value="F:zinc ion binding"/>
    <property type="evidence" value="ECO:0007669"/>
    <property type="project" value="UniProtKB-KW"/>
</dbReference>
<dbReference type="GO" id="GO:0003676">
    <property type="term" value="F:nucleic acid binding"/>
    <property type="evidence" value="ECO:0007669"/>
    <property type="project" value="InterPro"/>
</dbReference>
<dbReference type="InterPro" id="IPR036691">
    <property type="entry name" value="Endo/exonu/phosph_ase_sf"/>
</dbReference>
<dbReference type="SUPFAM" id="SSF56219">
    <property type="entry name" value="DNase I-like"/>
    <property type="match status" value="1"/>
</dbReference>
<dbReference type="Pfam" id="PF03372">
    <property type="entry name" value="Exo_endo_phos"/>
    <property type="match status" value="1"/>
</dbReference>
<dbReference type="PROSITE" id="PS50158">
    <property type="entry name" value="ZF_CCHC"/>
    <property type="match status" value="1"/>
</dbReference>
<dbReference type="Proteomes" id="UP000829196">
    <property type="component" value="Unassembled WGS sequence"/>
</dbReference>
<evidence type="ECO:0000313" key="3">
    <source>
        <dbReference type="EMBL" id="KAI0515960.1"/>
    </source>
</evidence>
<dbReference type="PANTHER" id="PTHR31286">
    <property type="entry name" value="GLYCINE-RICH CELL WALL STRUCTURAL PROTEIN 1.8-LIKE"/>
    <property type="match status" value="1"/>
</dbReference>
<keyword evidence="4" id="KW-1185">Reference proteome</keyword>
<dbReference type="Gene3D" id="3.60.10.10">
    <property type="entry name" value="Endonuclease/exonuclease/phosphatase"/>
    <property type="match status" value="1"/>
</dbReference>
<dbReference type="InterPro" id="IPR025558">
    <property type="entry name" value="DUF4283"/>
</dbReference>
<dbReference type="InterPro" id="IPR001878">
    <property type="entry name" value="Znf_CCHC"/>
</dbReference>
<reference evidence="3" key="1">
    <citation type="journal article" date="2022" name="Front. Genet.">
        <title>Chromosome-Scale Assembly of the Dendrobium nobile Genome Provides Insights Into the Molecular Mechanism of the Biosynthesis of the Medicinal Active Ingredient of Dendrobium.</title>
        <authorList>
            <person name="Xu Q."/>
            <person name="Niu S.-C."/>
            <person name="Li K.-L."/>
            <person name="Zheng P.-J."/>
            <person name="Zhang X.-J."/>
            <person name="Jia Y."/>
            <person name="Liu Y."/>
            <person name="Niu Y.-X."/>
            <person name="Yu L.-H."/>
            <person name="Chen D.-F."/>
            <person name="Zhang G.-Q."/>
        </authorList>
    </citation>
    <scope>NUCLEOTIDE SEQUENCE</scope>
    <source>
        <tissue evidence="3">Leaf</tissue>
    </source>
</reference>
<evidence type="ECO:0000256" key="1">
    <source>
        <dbReference type="PROSITE-ProRule" id="PRU00047"/>
    </source>
</evidence>
<dbReference type="EMBL" id="JAGYWB010000007">
    <property type="protein sequence ID" value="KAI0515960.1"/>
    <property type="molecule type" value="Genomic_DNA"/>
</dbReference>
<keyword evidence="1" id="KW-0479">Metal-binding</keyword>
<dbReference type="InterPro" id="IPR005135">
    <property type="entry name" value="Endo/exonuclease/phosphatase"/>
</dbReference>
<dbReference type="AlphaFoldDB" id="A0A8T3BQG8"/>
<evidence type="ECO:0000259" key="2">
    <source>
        <dbReference type="PROSITE" id="PS50158"/>
    </source>
</evidence>
<name>A0A8T3BQG8_DENNO</name>
<gene>
    <name evidence="3" type="ORF">KFK09_008631</name>
</gene>
<evidence type="ECO:0000313" key="4">
    <source>
        <dbReference type="Proteomes" id="UP000829196"/>
    </source>
</evidence>
<dbReference type="GO" id="GO:0003824">
    <property type="term" value="F:catalytic activity"/>
    <property type="evidence" value="ECO:0007669"/>
    <property type="project" value="InterPro"/>
</dbReference>
<feature type="domain" description="CCHC-type" evidence="2">
    <location>
        <begin position="398"/>
        <end position="413"/>
    </location>
</feature>
<dbReference type="OrthoDB" id="682716at2759"/>
<protein>
    <recommendedName>
        <fullName evidence="2">CCHC-type domain-containing protein</fullName>
    </recommendedName>
</protein>
<dbReference type="InterPro" id="IPR040256">
    <property type="entry name" value="At4g02000-like"/>
</dbReference>
<sequence>MMEARRILPSDAWKIYRKNLALPVLDSSDVFNGGSKVLENFYQNFKGLKEKPLIINEGGQLNKKVTPVIVPGKGKDVLEEHHLNVKVFSPVQVVKNNDGGNRSLGASSSAGGPIIFSKGVNSKSLPSSPINRDSFSESLKIRNIEDVNNIDVNLPLRKDVDILANVPGAILDNSNSVVNNDVNVKVNSVWSRRPYVKVDNLDLGSFLSEDGKVALFHADKELENAKKLGKALVVKIFGENTPFYVISTDLRRQWDKFGKFHITGLGLGWFLCSFEDPKALESILLGGPWWIRGQVIGLDRWSVNFNPMSLKGITSPVWIRLNNLPLQCWDEVNICRISSLVGKPYLLDGNMFQWSRREYARVCVQIPLDLKLPKGVWVKGLAGVFFQKVEYEGISNICSNCGKIGHALKTCNEVKEKVTLESSTALPTGVVGNQVTKVMAAKFVAEEGKVADNSWTLVKHDDFFNKKSSLPMKKIFLPKTGTSNLKVMGQLLEEQFENNENILNPDAVNNSGVNQGVEILKKFDVLSELTECNEAGTINEIGMEEGEIVGSVTELGFSTPNEGSAKQQKVSRVKDLELPVNIPSLGGIPSTEKNLNLLKNLDPSDLVKGAKKLEVALYLKEMVKDHKVFFIGLLETKINSQDNCHLMKVLGNSWDSFVVPSVGLSGGLMVLWRNDLASFSIVEATSQMILGKLEVHGKGSWIVASIYGNTDAHERRRLWVDIERHCSNELPMIVGGDFNFVVSRSEKRGGSKFTWCNNKNDCARILEKLDRCLINSSTLNILQLAMVKHLSRIASYHCPLLLDIYKPRDKLNREIRYEETWASYHGAAALVKKIWRRNCWSDPQSALNLKLKRTLKGLFYWSKAKFLDLNSLRDKLKIEIQEIQQEEDEGWNSLERLQLLRFKINELNVTLARLNTWWRQRAKARWMDEGDCNSSFFHTFANARRNTNWISHIKTKDGVISEDVDLIQKNFSDFFKMKWQQRKCSLEGWPNSSNVISSGDQMMLDAEFTKEELQVVVDNYVRSISPGLDGITFSFSKTFGRWLKRMFGLRLIISWFQVLWIGLGKRP</sequence>
<keyword evidence="1" id="KW-0862">Zinc</keyword>
<dbReference type="Pfam" id="PF14111">
    <property type="entry name" value="DUF4283"/>
    <property type="match status" value="1"/>
</dbReference>
<proteinExistence type="predicted"/>
<dbReference type="PANTHER" id="PTHR31286:SF99">
    <property type="entry name" value="DUF4283 DOMAIN-CONTAINING PROTEIN"/>
    <property type="match status" value="1"/>
</dbReference>